<keyword evidence="2" id="KW-1185">Reference proteome</keyword>
<reference evidence="1" key="1">
    <citation type="submission" date="2023-03" db="EMBL/GenBank/DDBJ databases">
        <authorList>
            <person name="Steffen K."/>
            <person name="Cardenas P."/>
        </authorList>
    </citation>
    <scope>NUCLEOTIDE SEQUENCE</scope>
</reference>
<comment type="caution">
    <text evidence="1">The sequence shown here is derived from an EMBL/GenBank/DDBJ whole genome shotgun (WGS) entry which is preliminary data.</text>
</comment>
<dbReference type="EMBL" id="CASHTH010002742">
    <property type="protein sequence ID" value="CAI8034612.1"/>
    <property type="molecule type" value="Genomic_DNA"/>
</dbReference>
<gene>
    <name evidence="1" type="ORF">GBAR_LOCUS19465</name>
</gene>
<accession>A0AA35SSN1</accession>
<sequence>HITLLCIGYYFVSKATRRSFPLWVEQLGTRLPSLLPPSLAGPHPPALSSRLFVLRKWLAGVRRRLF</sequence>
<protein>
    <submittedName>
        <fullName evidence="1">Uncharacterized protein</fullName>
    </submittedName>
</protein>
<dbReference type="AlphaFoldDB" id="A0AA35SSN1"/>
<dbReference type="Proteomes" id="UP001174909">
    <property type="component" value="Unassembled WGS sequence"/>
</dbReference>
<name>A0AA35SSN1_GEOBA</name>
<proteinExistence type="predicted"/>
<evidence type="ECO:0000313" key="1">
    <source>
        <dbReference type="EMBL" id="CAI8034612.1"/>
    </source>
</evidence>
<feature type="non-terminal residue" evidence="1">
    <location>
        <position position="1"/>
    </location>
</feature>
<evidence type="ECO:0000313" key="2">
    <source>
        <dbReference type="Proteomes" id="UP001174909"/>
    </source>
</evidence>
<organism evidence="1 2">
    <name type="scientific">Geodia barretti</name>
    <name type="common">Barrett's horny sponge</name>
    <dbReference type="NCBI Taxonomy" id="519541"/>
    <lineage>
        <taxon>Eukaryota</taxon>
        <taxon>Metazoa</taxon>
        <taxon>Porifera</taxon>
        <taxon>Demospongiae</taxon>
        <taxon>Heteroscleromorpha</taxon>
        <taxon>Tetractinellida</taxon>
        <taxon>Astrophorina</taxon>
        <taxon>Geodiidae</taxon>
        <taxon>Geodia</taxon>
    </lineage>
</organism>